<reference evidence="2 3" key="1">
    <citation type="journal article" date="2020" name="Genomics">
        <title>Complete, high-quality genomes from long-read metagenomic sequencing of two wolf lichen thalli reveals enigmatic genome architecture.</title>
        <authorList>
            <person name="McKenzie S.K."/>
            <person name="Walston R.F."/>
            <person name="Allen J.L."/>
        </authorList>
    </citation>
    <scope>NUCLEOTIDE SEQUENCE [LARGE SCALE GENOMIC DNA]</scope>
    <source>
        <strain evidence="2">WasteWater1</strain>
    </source>
</reference>
<organism evidence="2 3">
    <name type="scientific">Letharia lupina</name>
    <dbReference type="NCBI Taxonomy" id="560253"/>
    <lineage>
        <taxon>Eukaryota</taxon>
        <taxon>Fungi</taxon>
        <taxon>Dikarya</taxon>
        <taxon>Ascomycota</taxon>
        <taxon>Pezizomycotina</taxon>
        <taxon>Lecanoromycetes</taxon>
        <taxon>OSLEUM clade</taxon>
        <taxon>Lecanoromycetidae</taxon>
        <taxon>Lecanorales</taxon>
        <taxon>Lecanorineae</taxon>
        <taxon>Parmeliaceae</taxon>
        <taxon>Letharia</taxon>
    </lineage>
</organism>
<dbReference type="GO" id="GO:0046982">
    <property type="term" value="F:protein heterodimerization activity"/>
    <property type="evidence" value="ECO:0007669"/>
    <property type="project" value="InterPro"/>
</dbReference>
<feature type="region of interest" description="Disordered" evidence="1">
    <location>
        <begin position="479"/>
        <end position="537"/>
    </location>
</feature>
<dbReference type="RefSeq" id="XP_037157260.1">
    <property type="nucleotide sequence ID" value="XM_037295259.1"/>
</dbReference>
<dbReference type="AlphaFoldDB" id="A0A8H6FK33"/>
<evidence type="ECO:0000313" key="2">
    <source>
        <dbReference type="EMBL" id="KAF6230003.1"/>
    </source>
</evidence>
<dbReference type="InterPro" id="IPR009072">
    <property type="entry name" value="Histone-fold"/>
</dbReference>
<dbReference type="Gene3D" id="1.10.20.10">
    <property type="entry name" value="Histone, subunit A"/>
    <property type="match status" value="1"/>
</dbReference>
<evidence type="ECO:0008006" key="4">
    <source>
        <dbReference type="Google" id="ProtNLM"/>
    </source>
</evidence>
<protein>
    <recommendedName>
        <fullName evidence="4">Myb-like domain-containing protein</fullName>
    </recommendedName>
</protein>
<name>A0A8H6FK33_9LECA</name>
<dbReference type="PANTHER" id="PTHR15992">
    <property type="entry name" value="HOLLIDAY JUNCTION RECOGNITION PROTEIN"/>
    <property type="match status" value="1"/>
</dbReference>
<dbReference type="GeneID" id="59332749"/>
<proteinExistence type="predicted"/>
<dbReference type="Pfam" id="PF10384">
    <property type="entry name" value="Scm3"/>
    <property type="match status" value="1"/>
</dbReference>
<dbReference type="PANTHER" id="PTHR15992:SF5">
    <property type="entry name" value="HOLLIDAY JUNCTION RECOGNITION PROTEIN"/>
    <property type="match status" value="1"/>
</dbReference>
<evidence type="ECO:0000256" key="1">
    <source>
        <dbReference type="SAM" id="MobiDB-lite"/>
    </source>
</evidence>
<accession>A0A8H6FK33</accession>
<feature type="region of interest" description="Disordered" evidence="1">
    <location>
        <begin position="109"/>
        <end position="169"/>
    </location>
</feature>
<feature type="region of interest" description="Disordered" evidence="1">
    <location>
        <begin position="710"/>
        <end position="736"/>
    </location>
</feature>
<comment type="caution">
    <text evidence="2">The sequence shown here is derived from an EMBL/GenBank/DDBJ whole genome shotgun (WGS) entry which is preliminary data.</text>
</comment>
<dbReference type="GO" id="GO:0042393">
    <property type="term" value="F:histone binding"/>
    <property type="evidence" value="ECO:0007669"/>
    <property type="project" value="InterPro"/>
</dbReference>
<sequence length="941" mass="104401">MEPPFKRRRFSGNSYPEIDLHARRAQNDFRLKSIFESIFDKYGKDFDGIGDEIDMETGEIVVDNGHILGMTNERDAGDAEYSSEEVADDEDDHSLIEYREEHFAALKSSKAGDTAAMEESEASGQSDFDADSLMGDVPAESHLHQLGKKSRRAVSIPSDDDEDELASSDIEWASHRKDRLSAQETSCLLKDKPAFADEPNIEPAWRAPPLPNIAILKRERDKVGLTSVDNMREYSDDERAGISLWTPEAKKPPRRRHDSANSVSQRSLSFARGQENSADEPVFDLSNSEPAARRIVKWTQEEEELLIHLKTTTNLSGAAMESYFPERQRSSIASHWTYMITHGKASSKRQLPKILGRRIPLPSLSPNINSLGPDKIRPEPYDHDTFSRAKKPQNVQQQSNKGFLEEGNFVRSLSKPMEQLGDHRMTSQYQIGRNHGKPIGYTVDESILISDDGGAHIRYTMGEPFSSVRDREIKENFTVGESLDDASEPSARTSDHHHPVGKVHNRSDQSSIYRDQEGTRRTKSINSPEASARRTSHIARHVDGGCKIAEFASQSNPNETYAGTDQSYSLSKPFEIEDDVVMLPDQGLEVVSENGCEARVSSPTMSIKAKPNVEGADKYSEGFFPPQKYSLGVLWQWKLQVFSNDLEQANPHHSKKSRFLRQKTISRKKAQPPNHGKPSEYHEPNVEATSKTTAKRQIVQVVIPLSATSNVNRKSGDTKESPLSHPQIKSPLATTETTDRAFIRRLSATVENAPAELCPGLPDHEILAIRTPTKSPSVAAAESQYAASAAFVLNDVRSSLGPEIADSQPLSVTPAVATPVQELGREATKPIILDTESQSLRMTPGAATSTRKQPKNVIQSINLDPDSQPLRVTPGVATPVRKQIEEATESDIVESGSHALSKRLAAARSPLRKVKKEIVSDSFSSIWTAVDDFSEDELSYL</sequence>
<gene>
    <name evidence="2" type="ORF">HO133_004341</name>
</gene>
<dbReference type="InterPro" id="IPR018465">
    <property type="entry name" value="Scm3/HJURP"/>
</dbReference>
<dbReference type="GO" id="GO:0005634">
    <property type="term" value="C:nucleus"/>
    <property type="evidence" value="ECO:0007669"/>
    <property type="project" value="InterPro"/>
</dbReference>
<feature type="region of interest" description="Disordered" evidence="1">
    <location>
        <begin position="246"/>
        <end position="284"/>
    </location>
</feature>
<feature type="compositionally biased region" description="Basic residues" evidence="1">
    <location>
        <begin position="652"/>
        <end position="670"/>
    </location>
</feature>
<keyword evidence="3" id="KW-1185">Reference proteome</keyword>
<feature type="region of interest" description="Disordered" evidence="1">
    <location>
        <begin position="648"/>
        <end position="693"/>
    </location>
</feature>
<dbReference type="Proteomes" id="UP000593566">
    <property type="component" value="Unassembled WGS sequence"/>
</dbReference>
<evidence type="ECO:0000313" key="3">
    <source>
        <dbReference type="Proteomes" id="UP000593566"/>
    </source>
</evidence>
<dbReference type="EMBL" id="JACCJB010000002">
    <property type="protein sequence ID" value="KAF6230003.1"/>
    <property type="molecule type" value="Genomic_DNA"/>
</dbReference>